<evidence type="ECO:0000256" key="3">
    <source>
        <dbReference type="ARBA" id="ARBA00022448"/>
    </source>
</evidence>
<dbReference type="InterPro" id="IPR027417">
    <property type="entry name" value="P-loop_NTPase"/>
</dbReference>
<evidence type="ECO:0000256" key="1">
    <source>
        <dbReference type="ARBA" id="ARBA00004202"/>
    </source>
</evidence>
<comment type="similarity">
    <text evidence="2 10">Belongs to the ABC transporter superfamily.</text>
</comment>
<reference evidence="12 13" key="1">
    <citation type="submission" date="2018-08" db="EMBL/GenBank/DDBJ databases">
        <title>A genome reference for cultivated species of the human gut microbiota.</title>
        <authorList>
            <person name="Zou Y."/>
            <person name="Xue W."/>
            <person name="Luo G."/>
        </authorList>
    </citation>
    <scope>NUCLEOTIDE SEQUENCE [LARGE SCALE GENOMIC DNA]</scope>
    <source>
        <strain evidence="12 13">AM07-24</strain>
    </source>
</reference>
<keyword evidence="13" id="KW-1185">Reference proteome</keyword>
<dbReference type="RefSeq" id="WP_067535939.1">
    <property type="nucleotide sequence ID" value="NZ_AP025567.1"/>
</dbReference>
<dbReference type="InterPro" id="IPR015856">
    <property type="entry name" value="ABC_transpr_CbiO/EcfA_su"/>
</dbReference>
<dbReference type="CDD" id="cd03225">
    <property type="entry name" value="ABC_cobalt_CbiO_domain1"/>
    <property type="match status" value="1"/>
</dbReference>
<feature type="domain" description="ABC transporter" evidence="11">
    <location>
        <begin position="6"/>
        <end position="242"/>
    </location>
</feature>
<dbReference type="PROSITE" id="PS50893">
    <property type="entry name" value="ABC_TRANSPORTER_2"/>
    <property type="match status" value="1"/>
</dbReference>
<dbReference type="InterPro" id="IPR003593">
    <property type="entry name" value="AAA+_ATPase"/>
</dbReference>
<keyword evidence="6 10" id="KW-0067">ATP-binding</keyword>
<evidence type="ECO:0000259" key="11">
    <source>
        <dbReference type="PROSITE" id="PS50893"/>
    </source>
</evidence>
<dbReference type="AlphaFoldDB" id="A0A415DTR9"/>
<comment type="function">
    <text evidence="10">Part of an ABC transporter complex. Responsible for energy coupling to the transport system.</text>
</comment>
<protein>
    <recommendedName>
        <fullName evidence="10">ABC transporter ATP-binding protein</fullName>
    </recommendedName>
</protein>
<sequence>MKDIIIKADDLYFSYDDEKSYSLNGMSLEIERGKKVAFMGANGAGKSTFFLCLNGIHRPTAGTLYVDGEAVDYSKKGLLNLRSKVGIVFQDPDNQLFSASVFQEISFGALNIGMSETDAKTAVEQVIDTLEITPFMDKPTHSLSGGQKKQVSIADVLVMNPEVIILDEPASSLDPKHTVIVNKIVDMLVDQGITVLMSTHNVDYALEWAEEIILIHDGKTLMQGSPVEVLSNGQVLEKTNLKKPAAIELFESLVSKGVLSADLPVPKSLKELETYIASL</sequence>
<dbReference type="EMBL" id="QRMS01000009">
    <property type="protein sequence ID" value="RHJ83383.1"/>
    <property type="molecule type" value="Genomic_DNA"/>
</dbReference>
<evidence type="ECO:0000256" key="2">
    <source>
        <dbReference type="ARBA" id="ARBA00005417"/>
    </source>
</evidence>
<dbReference type="GO" id="GO:0006824">
    <property type="term" value="P:cobalt ion transport"/>
    <property type="evidence" value="ECO:0007669"/>
    <property type="project" value="InterPro"/>
</dbReference>
<evidence type="ECO:0000313" key="12">
    <source>
        <dbReference type="EMBL" id="RHJ83383.1"/>
    </source>
</evidence>
<dbReference type="GeneID" id="83003853"/>
<dbReference type="GO" id="GO:0005524">
    <property type="term" value="F:ATP binding"/>
    <property type="evidence" value="ECO:0007669"/>
    <property type="project" value="UniProtKB-UniRule"/>
</dbReference>
<evidence type="ECO:0000256" key="4">
    <source>
        <dbReference type="ARBA" id="ARBA00022475"/>
    </source>
</evidence>
<dbReference type="GO" id="GO:0042626">
    <property type="term" value="F:ATPase-coupled transmembrane transporter activity"/>
    <property type="evidence" value="ECO:0007669"/>
    <property type="project" value="TreeGrafter"/>
</dbReference>
<dbReference type="STRING" id="1776384.GCA_900086585_01474"/>
<keyword evidence="3 10" id="KW-0813">Transport</keyword>
<dbReference type="GO" id="GO:0043190">
    <property type="term" value="C:ATP-binding cassette (ABC) transporter complex"/>
    <property type="evidence" value="ECO:0007669"/>
    <property type="project" value="TreeGrafter"/>
</dbReference>
<evidence type="ECO:0000256" key="10">
    <source>
        <dbReference type="RuleBase" id="RU364103"/>
    </source>
</evidence>
<organism evidence="12 13">
    <name type="scientific">Emergencia timonensis</name>
    <dbReference type="NCBI Taxonomy" id="1776384"/>
    <lineage>
        <taxon>Bacteria</taxon>
        <taxon>Bacillati</taxon>
        <taxon>Bacillota</taxon>
        <taxon>Clostridia</taxon>
        <taxon>Peptostreptococcales</taxon>
        <taxon>Anaerovoracaceae</taxon>
        <taxon>Emergencia</taxon>
    </lineage>
</organism>
<dbReference type="Pfam" id="PF00005">
    <property type="entry name" value="ABC_tran"/>
    <property type="match status" value="1"/>
</dbReference>
<dbReference type="InterPro" id="IPR005876">
    <property type="entry name" value="Co_trans_ATP-bd"/>
</dbReference>
<evidence type="ECO:0000313" key="13">
    <source>
        <dbReference type="Proteomes" id="UP000284841"/>
    </source>
</evidence>
<comment type="caution">
    <text evidence="12">The sequence shown here is derived from an EMBL/GenBank/DDBJ whole genome shotgun (WGS) entry which is preliminary data.</text>
</comment>
<comment type="subcellular location">
    <subcellularLocation>
        <location evidence="1 10">Cell membrane</location>
        <topology evidence="1 10">Peripheral membrane protein</topology>
    </subcellularLocation>
</comment>
<dbReference type="GO" id="GO:0016887">
    <property type="term" value="F:ATP hydrolysis activity"/>
    <property type="evidence" value="ECO:0007669"/>
    <property type="project" value="InterPro"/>
</dbReference>
<dbReference type="PANTHER" id="PTHR43553:SF24">
    <property type="entry name" value="ENERGY-COUPLING FACTOR TRANSPORTER ATP-BINDING PROTEIN ECFA1"/>
    <property type="match status" value="1"/>
</dbReference>
<dbReference type="PANTHER" id="PTHR43553">
    <property type="entry name" value="HEAVY METAL TRANSPORTER"/>
    <property type="match status" value="1"/>
</dbReference>
<evidence type="ECO:0000256" key="9">
    <source>
        <dbReference type="ARBA" id="ARBA00025157"/>
    </source>
</evidence>
<proteinExistence type="inferred from homology"/>
<keyword evidence="4 10" id="KW-1003">Cell membrane</keyword>
<dbReference type="FunFam" id="3.40.50.300:FF:000224">
    <property type="entry name" value="Energy-coupling factor transporter ATP-binding protein EcfA"/>
    <property type="match status" value="1"/>
</dbReference>
<evidence type="ECO:0000256" key="6">
    <source>
        <dbReference type="ARBA" id="ARBA00022840"/>
    </source>
</evidence>
<dbReference type="NCBIfam" id="TIGR01166">
    <property type="entry name" value="cbiO"/>
    <property type="match status" value="1"/>
</dbReference>
<dbReference type="InterPro" id="IPR003439">
    <property type="entry name" value="ABC_transporter-like_ATP-bd"/>
</dbReference>
<accession>A0A415DTR9</accession>
<dbReference type="Proteomes" id="UP000284841">
    <property type="component" value="Unassembled WGS sequence"/>
</dbReference>
<dbReference type="InterPro" id="IPR050095">
    <property type="entry name" value="ECF_ABC_transporter_ATP-bd"/>
</dbReference>
<dbReference type="SMART" id="SM00382">
    <property type="entry name" value="AAA"/>
    <property type="match status" value="1"/>
</dbReference>
<dbReference type="Gene3D" id="3.40.50.300">
    <property type="entry name" value="P-loop containing nucleotide triphosphate hydrolases"/>
    <property type="match status" value="1"/>
</dbReference>
<evidence type="ECO:0000256" key="5">
    <source>
        <dbReference type="ARBA" id="ARBA00022741"/>
    </source>
</evidence>
<dbReference type="OrthoDB" id="9770331at2"/>
<comment type="function">
    <text evidence="9">Probably part of an ABC transporter complex. Responsible for energy coupling to the transport system.</text>
</comment>
<keyword evidence="5 10" id="KW-0547">Nucleotide-binding</keyword>
<keyword evidence="7" id="KW-1278">Translocase</keyword>
<evidence type="ECO:0000256" key="7">
    <source>
        <dbReference type="ARBA" id="ARBA00022967"/>
    </source>
</evidence>
<keyword evidence="8 10" id="KW-0472">Membrane</keyword>
<name>A0A415DTR9_9FIRM</name>
<gene>
    <name evidence="12" type="ORF">DW099_18885</name>
</gene>
<evidence type="ECO:0000256" key="8">
    <source>
        <dbReference type="ARBA" id="ARBA00023136"/>
    </source>
</evidence>
<dbReference type="SUPFAM" id="SSF52540">
    <property type="entry name" value="P-loop containing nucleoside triphosphate hydrolases"/>
    <property type="match status" value="1"/>
</dbReference>